<feature type="transmembrane region" description="Helical" evidence="7">
    <location>
        <begin position="651"/>
        <end position="673"/>
    </location>
</feature>
<evidence type="ECO:0000259" key="8">
    <source>
        <dbReference type="Pfam" id="PF02714"/>
    </source>
</evidence>
<evidence type="ECO:0000313" key="12">
    <source>
        <dbReference type="EMBL" id="KAK7962742.1"/>
    </source>
</evidence>
<dbReference type="InterPro" id="IPR022257">
    <property type="entry name" value="PHM7_ext"/>
</dbReference>
<dbReference type="PANTHER" id="PTHR13018:SF26">
    <property type="entry name" value="DOMAIN PROTEIN, PUTATIVE (AFU_ORTHOLOGUE AFUA_5G10920)-RELATED"/>
    <property type="match status" value="1"/>
</dbReference>
<keyword evidence="3" id="KW-0813">Transport</keyword>
<proteinExistence type="inferred from homology"/>
<evidence type="ECO:0000256" key="2">
    <source>
        <dbReference type="ARBA" id="ARBA00007779"/>
    </source>
</evidence>
<keyword evidence="6 7" id="KW-0472">Membrane</keyword>
<feature type="domain" description="CSC1/OSCA1-like cytosolic" evidence="11">
    <location>
        <begin position="206"/>
        <end position="386"/>
    </location>
</feature>
<dbReference type="Pfam" id="PF14703">
    <property type="entry name" value="PHM7_cyt"/>
    <property type="match status" value="1"/>
</dbReference>
<evidence type="ECO:0008006" key="14">
    <source>
        <dbReference type="Google" id="ProtNLM"/>
    </source>
</evidence>
<dbReference type="GeneID" id="92072851"/>
<feature type="transmembrane region" description="Helical" evidence="7">
    <location>
        <begin position="491"/>
        <end position="514"/>
    </location>
</feature>
<feature type="transmembrane region" description="Helical" evidence="7">
    <location>
        <begin position="679"/>
        <end position="698"/>
    </location>
</feature>
<gene>
    <name evidence="12" type="ORF">PG986_003567</name>
</gene>
<dbReference type="RefSeq" id="XP_066704853.1">
    <property type="nucleotide sequence ID" value="XM_066839789.1"/>
</dbReference>
<dbReference type="InterPro" id="IPR045122">
    <property type="entry name" value="Csc1-like"/>
</dbReference>
<evidence type="ECO:0000256" key="3">
    <source>
        <dbReference type="ARBA" id="ARBA00022448"/>
    </source>
</evidence>
<feature type="transmembrane region" description="Helical" evidence="7">
    <location>
        <begin position="162"/>
        <end position="181"/>
    </location>
</feature>
<dbReference type="EMBL" id="JAQQWE010000002">
    <property type="protein sequence ID" value="KAK7962742.1"/>
    <property type="molecule type" value="Genomic_DNA"/>
</dbReference>
<feature type="transmembrane region" description="Helical" evidence="7">
    <location>
        <begin position="30"/>
        <end position="56"/>
    </location>
</feature>
<dbReference type="Pfam" id="PF02714">
    <property type="entry name" value="RSN1_7TM"/>
    <property type="match status" value="1"/>
</dbReference>
<evidence type="ECO:0000256" key="4">
    <source>
        <dbReference type="ARBA" id="ARBA00022692"/>
    </source>
</evidence>
<evidence type="ECO:0000256" key="7">
    <source>
        <dbReference type="SAM" id="Phobius"/>
    </source>
</evidence>
<keyword evidence="5 7" id="KW-1133">Transmembrane helix</keyword>
<feature type="transmembrane region" description="Helical" evidence="7">
    <location>
        <begin position="400"/>
        <end position="425"/>
    </location>
</feature>
<keyword evidence="4 7" id="KW-0812">Transmembrane</keyword>
<comment type="subcellular location">
    <subcellularLocation>
        <location evidence="1">Membrane</location>
        <topology evidence="1">Multi-pass membrane protein</topology>
    </subcellularLocation>
</comment>
<comment type="similarity">
    <text evidence="2">Belongs to the CSC1 (TC 1.A.17) family.</text>
</comment>
<dbReference type="Pfam" id="PF12621">
    <property type="entry name" value="PHM7_ext"/>
    <property type="match status" value="1"/>
</dbReference>
<dbReference type="PANTHER" id="PTHR13018">
    <property type="entry name" value="PROBABLE MEMBRANE PROTEIN DUF221-RELATED"/>
    <property type="match status" value="1"/>
</dbReference>
<evidence type="ECO:0000256" key="1">
    <source>
        <dbReference type="ARBA" id="ARBA00004141"/>
    </source>
</evidence>
<dbReference type="Proteomes" id="UP001391051">
    <property type="component" value="Unassembled WGS sequence"/>
</dbReference>
<evidence type="ECO:0000259" key="9">
    <source>
        <dbReference type="Pfam" id="PF12621"/>
    </source>
</evidence>
<feature type="domain" description="CSC1/OSCA1-like N-terminal transmembrane" evidence="10">
    <location>
        <begin position="34"/>
        <end position="183"/>
    </location>
</feature>
<protein>
    <recommendedName>
        <fullName evidence="14">DUF221-domain-containing protein</fullName>
    </recommendedName>
</protein>
<feature type="transmembrane region" description="Helical" evidence="7">
    <location>
        <begin position="603"/>
        <end position="630"/>
    </location>
</feature>
<evidence type="ECO:0000256" key="5">
    <source>
        <dbReference type="ARBA" id="ARBA00022989"/>
    </source>
</evidence>
<evidence type="ECO:0000259" key="10">
    <source>
        <dbReference type="Pfam" id="PF13967"/>
    </source>
</evidence>
<dbReference type="InterPro" id="IPR027815">
    <property type="entry name" value="CSC1/OSCA1-like_cyt"/>
</dbReference>
<feature type="domain" description="CSC1/OSCA1-like 7TM region" evidence="8">
    <location>
        <begin position="402"/>
        <end position="673"/>
    </location>
</feature>
<dbReference type="InterPro" id="IPR003864">
    <property type="entry name" value="CSC1/OSCA1-like_7TM"/>
</dbReference>
<evidence type="ECO:0000256" key="6">
    <source>
        <dbReference type="ARBA" id="ARBA00023136"/>
    </source>
</evidence>
<keyword evidence="13" id="KW-1185">Reference proteome</keyword>
<comment type="caution">
    <text evidence="12">The sequence shown here is derived from an EMBL/GenBank/DDBJ whole genome shotgun (WGS) entry which is preliminary data.</text>
</comment>
<reference evidence="12 13" key="1">
    <citation type="submission" date="2023-01" db="EMBL/GenBank/DDBJ databases">
        <title>Analysis of 21 Apiospora genomes using comparative genomics revels a genus with tremendous synthesis potential of carbohydrate active enzymes and secondary metabolites.</title>
        <authorList>
            <person name="Sorensen T."/>
        </authorList>
    </citation>
    <scope>NUCLEOTIDE SEQUENCE [LARGE SCALE GENOMIC DNA]</scope>
    <source>
        <strain evidence="12 13">CBS 24483</strain>
    </source>
</reference>
<sequence>MGSYSEVSGPAETLAQGSLNMMEKKPQGSASLAAVVSAFVPTWATGLFFVAIFVMIRHRYRNIYMPRTFMGTIPEKSRSPTPSGAWFDWVHTMWDVPDKFVLYRQSLDSYLFLRFLRTVIFICLIGCALTWPILMPVNATGGGTSTQLDSITIGNVKDKKRLYAHALVAWVFFSFVMFTVARERLWLIGLRQAWTLSKANANRLSSRTVLYLSAPRDALEDSNMHRFFGDGAVRIWPATKTEALESLVASRNSKIEQLERAEMSLIRKADEKGRSIAKRDGTETVSFSELSDEAKASVRPKRHLKSGKKVDSIRWLREQVQETESDIDEARNAHEIGHPQGAAAVFVEFKTQADAQRASQQVASANLLALTPRHTDIPPSEIIWKNLTIPPTRRASQEGLAVAIVITTIVFWSIPSGFVGLISNIGYLAENVEWLGSLKRLPKPVIGLLSGLLPPLVTSALSKYVPNIFRYIFKSFGSPTTTVNELKVQKWFYIFQVTQVFLVTAVFSGAATVASQLLDKLKDPTSIPTLLARELPKSSNFYLTYFIIQGTTTAADNLLNYSDLLTYLIYDRLFDKTPRQKFTRFTSMKGIAWGKVFPKFANFTIIAIAYSCISPLVMGFAAIGLSLYYFSYRYNLLFVIQPKVDTKGQAYTLALQHLLTGVYIAELALIGIFGLRQATGPSVLVAVLFIATIAYNALMNKYLAPLEKYLPADLVSNADSNDETTPLLSSAEEGHAQSHIQRLGERAHVSPKVAEHVVDPIARFFEPRISTSYQALKHWLNDDESSDGITTSAPPEYSEQDLRKAYLNPALTSPTPLIWLAKDHIGATANEIRENEGKGLKATDQGAWLDDKGRVRWSVDDVAEVPIWKEKVTY</sequence>
<evidence type="ECO:0000259" key="11">
    <source>
        <dbReference type="Pfam" id="PF14703"/>
    </source>
</evidence>
<name>A0ABR1QSZ4_9PEZI</name>
<evidence type="ECO:0000313" key="13">
    <source>
        <dbReference type="Proteomes" id="UP001391051"/>
    </source>
</evidence>
<feature type="domain" description="10TM putative phosphate transporter extracellular tail" evidence="9">
    <location>
        <begin position="764"/>
        <end position="858"/>
    </location>
</feature>
<dbReference type="InterPro" id="IPR032880">
    <property type="entry name" value="CSC1/OSCA1-like_N"/>
</dbReference>
<accession>A0ABR1QSZ4</accession>
<dbReference type="Pfam" id="PF13967">
    <property type="entry name" value="RSN1_TM"/>
    <property type="match status" value="1"/>
</dbReference>
<feature type="transmembrane region" description="Helical" evidence="7">
    <location>
        <begin position="111"/>
        <end position="134"/>
    </location>
</feature>
<organism evidence="12 13">
    <name type="scientific">Apiospora aurea</name>
    <dbReference type="NCBI Taxonomy" id="335848"/>
    <lineage>
        <taxon>Eukaryota</taxon>
        <taxon>Fungi</taxon>
        <taxon>Dikarya</taxon>
        <taxon>Ascomycota</taxon>
        <taxon>Pezizomycotina</taxon>
        <taxon>Sordariomycetes</taxon>
        <taxon>Xylariomycetidae</taxon>
        <taxon>Amphisphaeriales</taxon>
        <taxon>Apiosporaceae</taxon>
        <taxon>Apiospora</taxon>
    </lineage>
</organism>